<keyword evidence="3 7" id="KW-0808">Transferase</keyword>
<dbReference type="RefSeq" id="WP_381165947.1">
    <property type="nucleotide sequence ID" value="NZ_JBHSFK010000001.1"/>
</dbReference>
<keyword evidence="8" id="KW-1185">Reference proteome</keyword>
<dbReference type="EC" id="2.1.1.-" evidence="7"/>
<evidence type="ECO:0000259" key="6">
    <source>
        <dbReference type="Pfam" id="PF17843"/>
    </source>
</evidence>
<keyword evidence="5" id="KW-0045">Antibiotic biosynthesis</keyword>
<dbReference type="Gene3D" id="3.30.1050.30">
    <property type="match status" value="1"/>
</dbReference>
<keyword evidence="4" id="KW-0949">S-adenosyl-L-methionine</keyword>
<gene>
    <name evidence="7" type="ORF">ACFPIH_00320</name>
</gene>
<reference evidence="8" key="1">
    <citation type="journal article" date="2019" name="Int. J. Syst. Evol. Microbiol.">
        <title>The Global Catalogue of Microorganisms (GCM) 10K type strain sequencing project: providing services to taxonomists for standard genome sequencing and annotation.</title>
        <authorList>
            <consortium name="The Broad Institute Genomics Platform"/>
            <consortium name="The Broad Institute Genome Sequencing Center for Infectious Disease"/>
            <person name="Wu L."/>
            <person name="Ma J."/>
        </authorList>
    </citation>
    <scope>NUCLEOTIDE SEQUENCE [LARGE SCALE GENOMIC DNA]</scope>
    <source>
        <strain evidence="8">CGMCC 4.7177</strain>
    </source>
</reference>
<dbReference type="Pfam" id="PF17843">
    <property type="entry name" value="MycE_N"/>
    <property type="match status" value="1"/>
</dbReference>
<dbReference type="Proteomes" id="UP001595839">
    <property type="component" value="Unassembled WGS sequence"/>
</dbReference>
<evidence type="ECO:0000256" key="3">
    <source>
        <dbReference type="ARBA" id="ARBA00022679"/>
    </source>
</evidence>
<proteinExistence type="predicted"/>
<evidence type="ECO:0000256" key="4">
    <source>
        <dbReference type="ARBA" id="ARBA00022691"/>
    </source>
</evidence>
<keyword evidence="2 7" id="KW-0489">Methyltransferase</keyword>
<dbReference type="GO" id="GO:0008168">
    <property type="term" value="F:methyltransferase activity"/>
    <property type="evidence" value="ECO:0007669"/>
    <property type="project" value="UniProtKB-KW"/>
</dbReference>
<evidence type="ECO:0000256" key="2">
    <source>
        <dbReference type="ARBA" id="ARBA00022603"/>
    </source>
</evidence>
<dbReference type="InterPro" id="IPR029063">
    <property type="entry name" value="SAM-dependent_MTases_sf"/>
</dbReference>
<dbReference type="GO" id="GO:0032259">
    <property type="term" value="P:methylation"/>
    <property type="evidence" value="ECO:0007669"/>
    <property type="project" value="UniProtKB-KW"/>
</dbReference>
<accession>A0ABV9AG31</accession>
<feature type="domain" description="Methyltransferase MycE N-terminal" evidence="6">
    <location>
        <begin position="10"/>
        <end position="116"/>
    </location>
</feature>
<name>A0ABV9AG31_9ACTN</name>
<organism evidence="7 8">
    <name type="scientific">Streptomyces vulcanius</name>
    <dbReference type="NCBI Taxonomy" id="1441876"/>
    <lineage>
        <taxon>Bacteria</taxon>
        <taxon>Bacillati</taxon>
        <taxon>Actinomycetota</taxon>
        <taxon>Actinomycetes</taxon>
        <taxon>Kitasatosporales</taxon>
        <taxon>Streptomycetaceae</taxon>
        <taxon>Streptomyces</taxon>
    </lineage>
</organism>
<comment type="caution">
    <text evidence="7">The sequence shown here is derived from an EMBL/GenBank/DDBJ whole genome shotgun (WGS) entry which is preliminary data.</text>
</comment>
<evidence type="ECO:0000313" key="8">
    <source>
        <dbReference type="Proteomes" id="UP001595839"/>
    </source>
</evidence>
<evidence type="ECO:0000256" key="1">
    <source>
        <dbReference type="ARBA" id="ARBA00004792"/>
    </source>
</evidence>
<dbReference type="SUPFAM" id="SSF53335">
    <property type="entry name" value="S-adenosyl-L-methionine-dependent methyltransferases"/>
    <property type="match status" value="1"/>
</dbReference>
<dbReference type="InterPro" id="IPR040800">
    <property type="entry name" value="MycE_N"/>
</dbReference>
<evidence type="ECO:0000313" key="7">
    <source>
        <dbReference type="EMBL" id="MFC4497971.1"/>
    </source>
</evidence>
<dbReference type="EMBL" id="JBHSFK010000001">
    <property type="protein sequence ID" value="MFC4497971.1"/>
    <property type="molecule type" value="Genomic_DNA"/>
</dbReference>
<dbReference type="Gene3D" id="3.40.50.150">
    <property type="entry name" value="Vaccinia Virus protein VP39"/>
    <property type="match status" value="1"/>
</dbReference>
<sequence length="409" mass="45601">MDITPWGTVDRLVVAAGGRQDQLEQAIEEAGPDRVAELLAAEIRIRAAAPDDVTDVHLNLTMEFRGSLFRHLVSFKEGRMSVEPGSSEGVLADVRYELSDLVRLLYPPREGIQSHSRDVHVVTWPWTGRNNEFSPLWPDKVIQRAALSQEQRAALGMARMTILFRAVQAVIAAASDGPVSLDELAACYGSDKWGALHFYTPHYARHFGPMRYEPIRILEIGIGGYDSETLGGESLYMWQRFFPRGLVYGLDIFAKPGVTGPRIRTVVGDQNDPAFLRELAETAGPFDIVVDDGSHVNEHVRTSYETLFPHVRPGGFYVIEDLHTAYWPEFGGELPPGSSATTTGLLKDLIDDLHRCELAEDDERPAGNHPSDISIYHNLAVLRKGIAHERGIPAWVQQRADQWIHPGRK</sequence>
<evidence type="ECO:0000256" key="5">
    <source>
        <dbReference type="ARBA" id="ARBA00023194"/>
    </source>
</evidence>
<protein>
    <submittedName>
        <fullName evidence="7">Class I SAM-dependent methyltransferase</fullName>
        <ecNumber evidence="7">2.1.1.-</ecNumber>
    </submittedName>
</protein>
<comment type="pathway">
    <text evidence="1">Antibiotic biosynthesis.</text>
</comment>
<dbReference type="Pfam" id="PF13578">
    <property type="entry name" value="Methyltransf_24"/>
    <property type="match status" value="1"/>
</dbReference>